<dbReference type="PROSITE" id="PS51502">
    <property type="entry name" value="S_R_A_B_BARREL"/>
    <property type="match status" value="1"/>
</dbReference>
<evidence type="ECO:0000259" key="2">
    <source>
        <dbReference type="PROSITE" id="PS51502"/>
    </source>
</evidence>
<dbReference type="KEGG" id="ddo:I597_2112"/>
<gene>
    <name evidence="3" type="ORF">NV36_02105</name>
</gene>
<dbReference type="InterPro" id="IPR013097">
    <property type="entry name" value="Dabb"/>
</dbReference>
<dbReference type="Gene3D" id="3.30.70.100">
    <property type="match status" value="1"/>
</dbReference>
<protein>
    <submittedName>
        <fullName evidence="3">Stress responsive protein</fullName>
    </submittedName>
</protein>
<dbReference type="SMART" id="SM00886">
    <property type="entry name" value="Dabb"/>
    <property type="match status" value="1"/>
</dbReference>
<proteinExistence type="predicted"/>
<accession>A0A0A2GTW9</accession>
<evidence type="ECO:0000313" key="4">
    <source>
        <dbReference type="Proteomes" id="UP000030140"/>
    </source>
</evidence>
<sequence>MKRINVVILLLLMCYVSCDNTSNVEKSNSKDTITSRNSDIYTTFDPTYAHVVYFWFKEGTTQNDRALFEKSLRTFLNKSKYAKTNFIGTPPRATRDVVDDSFTYNLILSFDSAQAQETYQDEPAHKVFIDECAHLWEKVIVYDATQIQ</sequence>
<dbReference type="PATRIC" id="fig|1300343.5.peg.2128"/>
<keyword evidence="4" id="KW-1185">Reference proteome</keyword>
<dbReference type="EMBL" id="JSAQ01000001">
    <property type="protein sequence ID" value="KGO05756.1"/>
    <property type="molecule type" value="Genomic_DNA"/>
</dbReference>
<dbReference type="RefSeq" id="WP_035324792.1">
    <property type="nucleotide sequence ID" value="NZ_CP015125.1"/>
</dbReference>
<dbReference type="SUPFAM" id="SSF54909">
    <property type="entry name" value="Dimeric alpha+beta barrel"/>
    <property type="match status" value="1"/>
</dbReference>
<organism evidence="3 4">
    <name type="scientific">Dokdonia donghaensis DSW-1</name>
    <dbReference type="NCBI Taxonomy" id="1300343"/>
    <lineage>
        <taxon>Bacteria</taxon>
        <taxon>Pseudomonadati</taxon>
        <taxon>Bacteroidota</taxon>
        <taxon>Flavobacteriia</taxon>
        <taxon>Flavobacteriales</taxon>
        <taxon>Flavobacteriaceae</taxon>
        <taxon>Dokdonia</taxon>
    </lineage>
</organism>
<evidence type="ECO:0000256" key="1">
    <source>
        <dbReference type="SAM" id="SignalP"/>
    </source>
</evidence>
<dbReference type="Proteomes" id="UP000030140">
    <property type="component" value="Unassembled WGS sequence"/>
</dbReference>
<feature type="domain" description="Stress-response A/B barrel" evidence="2">
    <location>
        <begin position="48"/>
        <end position="144"/>
    </location>
</feature>
<reference evidence="3 4" key="1">
    <citation type="submission" date="2014-10" db="EMBL/GenBank/DDBJ databases">
        <title>Draft genome sequence of the proteorhodopsin-containing marine bacterium Dokdonia donghaensis.</title>
        <authorList>
            <person name="Gomez-Consarnau L."/>
            <person name="Gonzalez J.M."/>
            <person name="Riedel T."/>
            <person name="Jaenicke S."/>
            <person name="Wagner-Doebler I."/>
            <person name="Fuhrman J.A."/>
        </authorList>
    </citation>
    <scope>NUCLEOTIDE SEQUENCE [LARGE SCALE GENOMIC DNA]</scope>
    <source>
        <strain evidence="3 4">DSW-1</strain>
    </source>
</reference>
<evidence type="ECO:0000313" key="3">
    <source>
        <dbReference type="EMBL" id="KGO05756.1"/>
    </source>
</evidence>
<name>A0A0A2GTW9_9FLAO</name>
<feature type="chain" id="PRO_5001999268" evidence="1">
    <location>
        <begin position="19"/>
        <end position="148"/>
    </location>
</feature>
<dbReference type="OrthoDB" id="7189263at2"/>
<comment type="caution">
    <text evidence="3">The sequence shown here is derived from an EMBL/GenBank/DDBJ whole genome shotgun (WGS) entry which is preliminary data.</text>
</comment>
<dbReference type="InterPro" id="IPR011008">
    <property type="entry name" value="Dimeric_a/b-barrel"/>
</dbReference>
<feature type="signal peptide" evidence="1">
    <location>
        <begin position="1"/>
        <end position="18"/>
    </location>
</feature>
<dbReference type="AlphaFoldDB" id="A0A0A2GTW9"/>
<dbReference type="Pfam" id="PF07876">
    <property type="entry name" value="Dabb"/>
    <property type="match status" value="1"/>
</dbReference>
<keyword evidence="1" id="KW-0732">Signal</keyword>